<accession>A0AAV4HDS3</accession>
<sequence>MAASMVQSVIEILDSAHTYRYELAEVLDGIKSLQDQINVSSDAALKQVETHFTKLKTAVIKSLDSRLSQLQHEIENIRKTALKPLDECKNLVDDGLTSAAQVMEEGGSILKNDPDKNLEAILNFKDDPKTKSLGSLPAIPESAEVACVNVSLTPDLRQQLEDAISMEGKVLAQAPVQIADVTEKPGSLLVQWGEENDEESEVCEFWLQYAKGSHKELNPTNAVFHTAYVGTSTSYLVKHLRIQTAYTFRVCGRGESDTPWSAWSVPRVSATSVEHYQWAEPRDETYSLSNENKTVTRTNEGLTHIIYSHKASLALGNTLTMKVLDDADKSPGDGLFLATTNDAADDFINGNAIYVNLYGSVFVNGQEMTMQLPDIKRGSVVAFELEAVSSSKVRVNIQTEDKEVTFDWKIEPNSPAAVVDQGMFGLAGGLDRSKGQEDRAFYFGVRFSQEDWKVAVD</sequence>
<protein>
    <submittedName>
        <fullName evidence="2">Cytokine receptor-like factor 3</fullName>
    </submittedName>
</protein>
<name>A0AAV4HDS3_9GAST</name>
<dbReference type="CDD" id="cd00063">
    <property type="entry name" value="FN3"/>
    <property type="match status" value="1"/>
</dbReference>
<reference evidence="2 3" key="1">
    <citation type="journal article" date="2021" name="Elife">
        <title>Chloroplast acquisition without the gene transfer in kleptoplastic sea slugs, Plakobranchus ocellatus.</title>
        <authorList>
            <person name="Maeda T."/>
            <person name="Takahashi S."/>
            <person name="Yoshida T."/>
            <person name="Shimamura S."/>
            <person name="Takaki Y."/>
            <person name="Nagai Y."/>
            <person name="Toyoda A."/>
            <person name="Suzuki Y."/>
            <person name="Arimoto A."/>
            <person name="Ishii H."/>
            <person name="Satoh N."/>
            <person name="Nishiyama T."/>
            <person name="Hasebe M."/>
            <person name="Maruyama T."/>
            <person name="Minagawa J."/>
            <person name="Obokata J."/>
            <person name="Shigenobu S."/>
        </authorList>
    </citation>
    <scope>NUCLEOTIDE SEQUENCE [LARGE SCALE GENOMIC DNA]</scope>
</reference>
<feature type="domain" description="Fibronectin type-III" evidence="1">
    <location>
        <begin position="172"/>
        <end position="275"/>
    </location>
</feature>
<evidence type="ECO:0000259" key="1">
    <source>
        <dbReference type="PROSITE" id="PS50853"/>
    </source>
</evidence>
<dbReference type="InterPro" id="IPR003961">
    <property type="entry name" value="FN3_dom"/>
</dbReference>
<dbReference type="EMBL" id="BMAT01005567">
    <property type="protein sequence ID" value="GFR96088.1"/>
    <property type="molecule type" value="Genomic_DNA"/>
</dbReference>
<keyword evidence="2" id="KW-0675">Receptor</keyword>
<proteinExistence type="predicted"/>
<evidence type="ECO:0000313" key="3">
    <source>
        <dbReference type="Proteomes" id="UP000762676"/>
    </source>
</evidence>
<dbReference type="SUPFAM" id="SSF49265">
    <property type="entry name" value="Fibronectin type III"/>
    <property type="match status" value="1"/>
</dbReference>
<dbReference type="Gene3D" id="2.60.40.10">
    <property type="entry name" value="Immunoglobulins"/>
    <property type="match status" value="1"/>
</dbReference>
<dbReference type="PROSITE" id="PS50853">
    <property type="entry name" value="FN3"/>
    <property type="match status" value="1"/>
</dbReference>
<comment type="caution">
    <text evidence="2">The sequence shown here is derived from an EMBL/GenBank/DDBJ whole genome shotgun (WGS) entry which is preliminary data.</text>
</comment>
<evidence type="ECO:0000313" key="2">
    <source>
        <dbReference type="EMBL" id="GFR96088.1"/>
    </source>
</evidence>
<dbReference type="InterPro" id="IPR036116">
    <property type="entry name" value="FN3_sf"/>
</dbReference>
<organism evidence="2 3">
    <name type="scientific">Elysia marginata</name>
    <dbReference type="NCBI Taxonomy" id="1093978"/>
    <lineage>
        <taxon>Eukaryota</taxon>
        <taxon>Metazoa</taxon>
        <taxon>Spiralia</taxon>
        <taxon>Lophotrochozoa</taxon>
        <taxon>Mollusca</taxon>
        <taxon>Gastropoda</taxon>
        <taxon>Heterobranchia</taxon>
        <taxon>Euthyneura</taxon>
        <taxon>Panpulmonata</taxon>
        <taxon>Sacoglossa</taxon>
        <taxon>Placobranchoidea</taxon>
        <taxon>Plakobranchidae</taxon>
        <taxon>Elysia</taxon>
    </lineage>
</organism>
<dbReference type="AlphaFoldDB" id="A0AAV4HDS3"/>
<dbReference type="Proteomes" id="UP000762676">
    <property type="component" value="Unassembled WGS sequence"/>
</dbReference>
<keyword evidence="3" id="KW-1185">Reference proteome</keyword>
<dbReference type="InterPro" id="IPR013783">
    <property type="entry name" value="Ig-like_fold"/>
</dbReference>
<gene>
    <name evidence="2" type="ORF">ElyMa_002711800</name>
</gene>